<organism evidence="2 3">
    <name type="scientific">Nocardioides currus</name>
    <dbReference type="NCBI Taxonomy" id="2133958"/>
    <lineage>
        <taxon>Bacteria</taxon>
        <taxon>Bacillati</taxon>
        <taxon>Actinomycetota</taxon>
        <taxon>Actinomycetes</taxon>
        <taxon>Propionibacteriales</taxon>
        <taxon>Nocardioidaceae</taxon>
        <taxon>Nocardioides</taxon>
    </lineage>
</organism>
<accession>A0A2R7Z2X2</accession>
<sequence length="239" mass="25637">MANGGGRDLAGEPLFWAIVRLVHRGGMPAVTVRAAAAEAHCSVGLMRHYYDTKSVMLACAYELVVRAQLWAFRNVLLGRRNRILSPVPPEPLTPERAARLLVGHLGLDRSTDMLVGVQVDFLALGRHDRRVGEAVASHLGGLRELCVVVLEECGVPAAAVAEEGTDLWALLIGLTALVPGLAVEGDGEDGEDGEDREDREDEEQSRAARQALLTSEEVEAAVCRHLEGVAARLALDARG</sequence>
<reference evidence="2 3" key="1">
    <citation type="submission" date="2018-03" db="EMBL/GenBank/DDBJ databases">
        <authorList>
            <person name="Keele B.F."/>
        </authorList>
    </citation>
    <scope>NUCLEOTIDE SEQUENCE [LARGE SCALE GENOMIC DNA]</scope>
    <source>
        <strain evidence="2 3">IB-3</strain>
    </source>
</reference>
<keyword evidence="3" id="KW-1185">Reference proteome</keyword>
<proteinExistence type="predicted"/>
<dbReference type="InterPro" id="IPR036271">
    <property type="entry name" value="Tet_transcr_reg_TetR-rel_C_sf"/>
</dbReference>
<dbReference type="Proteomes" id="UP000244867">
    <property type="component" value="Unassembled WGS sequence"/>
</dbReference>
<feature type="compositionally biased region" description="Acidic residues" evidence="1">
    <location>
        <begin position="185"/>
        <end position="203"/>
    </location>
</feature>
<dbReference type="SUPFAM" id="SSF46689">
    <property type="entry name" value="Homeodomain-like"/>
    <property type="match status" value="1"/>
</dbReference>
<dbReference type="InterPro" id="IPR009057">
    <property type="entry name" value="Homeodomain-like_sf"/>
</dbReference>
<feature type="region of interest" description="Disordered" evidence="1">
    <location>
        <begin position="183"/>
        <end position="208"/>
    </location>
</feature>
<gene>
    <name evidence="2" type="ORF">C7S10_04745</name>
</gene>
<evidence type="ECO:0000313" key="3">
    <source>
        <dbReference type="Proteomes" id="UP000244867"/>
    </source>
</evidence>
<protein>
    <recommendedName>
        <fullName evidence="4">TetR family transcriptional regulator</fullName>
    </recommendedName>
</protein>
<dbReference type="Gene3D" id="1.10.357.10">
    <property type="entry name" value="Tetracycline Repressor, domain 2"/>
    <property type="match status" value="1"/>
</dbReference>
<name>A0A2R7Z2X2_9ACTN</name>
<evidence type="ECO:0000256" key="1">
    <source>
        <dbReference type="SAM" id="MobiDB-lite"/>
    </source>
</evidence>
<dbReference type="EMBL" id="PYXZ01000001">
    <property type="protein sequence ID" value="PUA82993.1"/>
    <property type="molecule type" value="Genomic_DNA"/>
</dbReference>
<dbReference type="SUPFAM" id="SSF48498">
    <property type="entry name" value="Tetracyclin repressor-like, C-terminal domain"/>
    <property type="match status" value="1"/>
</dbReference>
<comment type="caution">
    <text evidence="2">The sequence shown here is derived from an EMBL/GenBank/DDBJ whole genome shotgun (WGS) entry which is preliminary data.</text>
</comment>
<dbReference type="AlphaFoldDB" id="A0A2R7Z2X2"/>
<evidence type="ECO:0000313" key="2">
    <source>
        <dbReference type="EMBL" id="PUA82993.1"/>
    </source>
</evidence>
<dbReference type="RefSeq" id="WP_108343179.1">
    <property type="nucleotide sequence ID" value="NZ_PYXZ01000001.1"/>
</dbReference>
<evidence type="ECO:0008006" key="4">
    <source>
        <dbReference type="Google" id="ProtNLM"/>
    </source>
</evidence>